<dbReference type="InterPro" id="IPR045584">
    <property type="entry name" value="Pilin-like"/>
</dbReference>
<organism evidence="2">
    <name type="scientific">uncultured marine microorganism HF4000_010L19</name>
    <dbReference type="NCBI Taxonomy" id="455518"/>
    <lineage>
        <taxon>unclassified sequences</taxon>
        <taxon>environmental samples</taxon>
    </lineage>
</organism>
<dbReference type="Pfam" id="PF07963">
    <property type="entry name" value="N_methyl"/>
    <property type="match status" value="1"/>
</dbReference>
<dbReference type="InterPro" id="IPR012902">
    <property type="entry name" value="N_methyl_site"/>
</dbReference>
<keyword evidence="1" id="KW-0472">Membrane</keyword>
<name>B3T1Q6_9ZZZZ</name>
<proteinExistence type="predicted"/>
<feature type="transmembrane region" description="Helical" evidence="1">
    <location>
        <begin position="20"/>
        <end position="44"/>
    </location>
</feature>
<keyword evidence="1" id="KW-1133">Transmembrane helix</keyword>
<gene>
    <name evidence="2" type="ORF">ALOHA_HF4000010L19ctg1g29</name>
</gene>
<reference evidence="2" key="1">
    <citation type="journal article" date="2008" name="ISME J.">
        <title>Genomic patterns of recombination, clonal divergence and environment in marine microbial populations.</title>
        <authorList>
            <person name="Konstantinidis K.T."/>
            <person name="Delong E.F."/>
        </authorList>
    </citation>
    <scope>NUCLEOTIDE SEQUENCE</scope>
</reference>
<evidence type="ECO:0000256" key="1">
    <source>
        <dbReference type="SAM" id="Phobius"/>
    </source>
</evidence>
<dbReference type="SUPFAM" id="SSF54523">
    <property type="entry name" value="Pili subunits"/>
    <property type="match status" value="1"/>
</dbReference>
<accession>B3T1Q6</accession>
<dbReference type="Gene3D" id="3.30.700.10">
    <property type="entry name" value="Glycoprotein, Type 4 Pilin"/>
    <property type="match status" value="1"/>
</dbReference>
<evidence type="ECO:0000313" key="2">
    <source>
        <dbReference type="EMBL" id="ABZ06515.1"/>
    </source>
</evidence>
<dbReference type="EMBL" id="EU016577">
    <property type="protein sequence ID" value="ABZ06515.1"/>
    <property type="molecule type" value="Genomic_DNA"/>
</dbReference>
<dbReference type="NCBIfam" id="TIGR02532">
    <property type="entry name" value="IV_pilin_GFxxxE"/>
    <property type="match status" value="1"/>
</dbReference>
<sequence>MKKANLQQVGVKNKPPAFTLIELLVVVAIIGILAAVGVVAYNVYIKSSQKTVVKINFNNTVEYMKSEIAKCKLDSEATAFGLPCPVQVNNAYQECVAVYLSWRYNIRNPLATKEGTGWTASRHCPTVVYADWRGGVRSGDGQLDGDVNIVRCPRSPYCSSDPNTNGKFKVMWWWDNITMQDSAIVEVY</sequence>
<protein>
    <submittedName>
        <fullName evidence="2">Putative Pilin (Bacterial filament)</fullName>
    </submittedName>
</protein>
<dbReference type="AlphaFoldDB" id="B3T1Q6"/>
<keyword evidence="1" id="KW-0812">Transmembrane</keyword>